<evidence type="ECO:0000313" key="3">
    <source>
        <dbReference type="Proteomes" id="UP001231189"/>
    </source>
</evidence>
<evidence type="ECO:0000256" key="1">
    <source>
        <dbReference type="SAM" id="MobiDB-lite"/>
    </source>
</evidence>
<dbReference type="EMBL" id="JAUUTY010000007">
    <property type="protein sequence ID" value="KAK1603684.1"/>
    <property type="molecule type" value="Genomic_DNA"/>
</dbReference>
<proteinExistence type="predicted"/>
<organism evidence="2 3">
    <name type="scientific">Lolium multiflorum</name>
    <name type="common">Italian ryegrass</name>
    <name type="synonym">Lolium perenne subsp. multiflorum</name>
    <dbReference type="NCBI Taxonomy" id="4521"/>
    <lineage>
        <taxon>Eukaryota</taxon>
        <taxon>Viridiplantae</taxon>
        <taxon>Streptophyta</taxon>
        <taxon>Embryophyta</taxon>
        <taxon>Tracheophyta</taxon>
        <taxon>Spermatophyta</taxon>
        <taxon>Magnoliopsida</taxon>
        <taxon>Liliopsida</taxon>
        <taxon>Poales</taxon>
        <taxon>Poaceae</taxon>
        <taxon>BOP clade</taxon>
        <taxon>Pooideae</taxon>
        <taxon>Poodae</taxon>
        <taxon>Poeae</taxon>
        <taxon>Poeae Chloroplast Group 2 (Poeae type)</taxon>
        <taxon>Loliodinae</taxon>
        <taxon>Loliinae</taxon>
        <taxon>Lolium</taxon>
    </lineage>
</organism>
<protein>
    <submittedName>
        <fullName evidence="2">Uncharacterized protein</fullName>
    </submittedName>
</protein>
<dbReference type="AlphaFoldDB" id="A0AAD8QKM7"/>
<keyword evidence="3" id="KW-1185">Reference proteome</keyword>
<comment type="caution">
    <text evidence="2">The sequence shown here is derived from an EMBL/GenBank/DDBJ whole genome shotgun (WGS) entry which is preliminary data.</text>
</comment>
<dbReference type="Proteomes" id="UP001231189">
    <property type="component" value="Unassembled WGS sequence"/>
</dbReference>
<gene>
    <name evidence="2" type="ORF">QYE76_027357</name>
</gene>
<feature type="region of interest" description="Disordered" evidence="1">
    <location>
        <begin position="53"/>
        <end position="110"/>
    </location>
</feature>
<sequence>MPLAKSAQGLNHVAGLFLANFEYRLRTSTGSMSCTPATSVRARLLPLDAPARLRSHAASPGRACLPPVSAPTSHPPPQTPPGCGSLRPLQLWPPSTRSPEPFSGSERDPS</sequence>
<name>A0AAD8QKM7_LOLMU</name>
<evidence type="ECO:0000313" key="2">
    <source>
        <dbReference type="EMBL" id="KAK1603684.1"/>
    </source>
</evidence>
<reference evidence="2" key="1">
    <citation type="submission" date="2023-07" db="EMBL/GenBank/DDBJ databases">
        <title>A chromosome-level genome assembly of Lolium multiflorum.</title>
        <authorList>
            <person name="Chen Y."/>
            <person name="Copetti D."/>
            <person name="Kolliker R."/>
            <person name="Studer B."/>
        </authorList>
    </citation>
    <scope>NUCLEOTIDE SEQUENCE</scope>
    <source>
        <strain evidence="2">02402/16</strain>
        <tissue evidence="2">Leaf</tissue>
    </source>
</reference>
<accession>A0AAD8QKM7</accession>